<keyword evidence="4" id="KW-1185">Reference proteome</keyword>
<evidence type="ECO:0000256" key="1">
    <source>
        <dbReference type="ARBA" id="ARBA00038349"/>
    </source>
</evidence>
<dbReference type="InterPro" id="IPR011009">
    <property type="entry name" value="Kinase-like_dom_sf"/>
</dbReference>
<gene>
    <name evidence="3" type="ORF">MDA_GLEAN10021956</name>
</gene>
<dbReference type="SMART" id="SM00220">
    <property type="entry name" value="S_TKc"/>
    <property type="match status" value="1"/>
</dbReference>
<dbReference type="SUPFAM" id="SSF56112">
    <property type="entry name" value="Protein kinase-like (PK-like)"/>
    <property type="match status" value="1"/>
</dbReference>
<dbReference type="InterPro" id="IPR000719">
    <property type="entry name" value="Prot_kinase_dom"/>
</dbReference>
<dbReference type="CDD" id="cd14011">
    <property type="entry name" value="PK_SCY1_like"/>
    <property type="match status" value="1"/>
</dbReference>
<dbReference type="InterPro" id="IPR051177">
    <property type="entry name" value="CIK-Related_Protein"/>
</dbReference>
<dbReference type="PANTHER" id="PTHR12984">
    <property type="entry name" value="SCY1-RELATED S/T PROTEIN KINASE-LIKE"/>
    <property type="match status" value="1"/>
</dbReference>
<dbReference type="EMBL" id="KB111329">
    <property type="protein sequence ID" value="ELK25986.1"/>
    <property type="molecule type" value="Genomic_DNA"/>
</dbReference>
<evidence type="ECO:0000313" key="3">
    <source>
        <dbReference type="EMBL" id="ELK25986.1"/>
    </source>
</evidence>
<protein>
    <submittedName>
        <fullName evidence="3">SCY1-like protein 2</fullName>
    </submittedName>
</protein>
<dbReference type="GO" id="GO:0005524">
    <property type="term" value="F:ATP binding"/>
    <property type="evidence" value="ECO:0007669"/>
    <property type="project" value="InterPro"/>
</dbReference>
<accession>L5LJE4</accession>
<dbReference type="Gene3D" id="1.25.10.10">
    <property type="entry name" value="Leucine-rich Repeat Variant"/>
    <property type="match status" value="1"/>
</dbReference>
<dbReference type="Gene3D" id="3.30.200.20">
    <property type="entry name" value="Phosphorylase Kinase, domain 1"/>
    <property type="match status" value="1"/>
</dbReference>
<dbReference type="GO" id="GO:0004672">
    <property type="term" value="F:protein kinase activity"/>
    <property type="evidence" value="ECO:0007669"/>
    <property type="project" value="InterPro"/>
</dbReference>
<organism evidence="3 4">
    <name type="scientific">Myotis davidii</name>
    <name type="common">David's myotis</name>
    <dbReference type="NCBI Taxonomy" id="225400"/>
    <lineage>
        <taxon>Eukaryota</taxon>
        <taxon>Metazoa</taxon>
        <taxon>Chordata</taxon>
        <taxon>Craniata</taxon>
        <taxon>Vertebrata</taxon>
        <taxon>Euteleostomi</taxon>
        <taxon>Mammalia</taxon>
        <taxon>Eutheria</taxon>
        <taxon>Laurasiatheria</taxon>
        <taxon>Chiroptera</taxon>
        <taxon>Yangochiroptera</taxon>
        <taxon>Vespertilionidae</taxon>
        <taxon>Myotis</taxon>
    </lineage>
</organism>
<dbReference type="Pfam" id="PF00069">
    <property type="entry name" value="Pkinase"/>
    <property type="match status" value="1"/>
</dbReference>
<reference evidence="4" key="1">
    <citation type="journal article" date="2013" name="Science">
        <title>Comparative analysis of bat genomes provides insight into the evolution of flight and immunity.</title>
        <authorList>
            <person name="Zhang G."/>
            <person name="Cowled C."/>
            <person name="Shi Z."/>
            <person name="Huang Z."/>
            <person name="Bishop-Lilly K.A."/>
            <person name="Fang X."/>
            <person name="Wynne J.W."/>
            <person name="Xiong Z."/>
            <person name="Baker M.L."/>
            <person name="Zhao W."/>
            <person name="Tachedjian M."/>
            <person name="Zhu Y."/>
            <person name="Zhou P."/>
            <person name="Jiang X."/>
            <person name="Ng J."/>
            <person name="Yang L."/>
            <person name="Wu L."/>
            <person name="Xiao J."/>
            <person name="Feng Y."/>
            <person name="Chen Y."/>
            <person name="Sun X."/>
            <person name="Zhang Y."/>
            <person name="Marsh G.A."/>
            <person name="Crameri G."/>
            <person name="Broder C.C."/>
            <person name="Frey K.G."/>
            <person name="Wang L.F."/>
            <person name="Wang J."/>
        </authorList>
    </citation>
    <scope>NUCLEOTIDE SEQUENCE [LARGE SCALE GENOMIC DNA]</scope>
</reference>
<dbReference type="PROSITE" id="PS50011">
    <property type="entry name" value="PROTEIN_KINASE_DOM"/>
    <property type="match status" value="1"/>
</dbReference>
<dbReference type="PANTHER" id="PTHR12984:SF6">
    <property type="entry name" value="SCY1-LIKE PROTEIN 2"/>
    <property type="match status" value="1"/>
</dbReference>
<sequence>MESMLNKLKSTVTKVTADVTSAVMGNPVTREFDVGRHIASGGNGLAWKIFNGTKKSTKQEVAVFVFDKKLIDKYQKFEKDQIIDSLKRGVQQLTRLRHPRLLTVQHPLEESRDCLAFCTEPVFASLANVLGNWENLPSTVSPDIKDYKLYDVETKYGLLQVSEGLSFLHSSVKMVHGNITPENIILNKSGAWKIMGFDFCVSSTNPSEQELSRLGSSSLTNIPEEVREHVKLLLNVTPTVRPDADQMTKIPFFDDVGAVTLQYFDTLFQRDNLQKSQFFKGLPKVLPKLPKRVIVQRILPCLTSEFVNPDMVPFVLPNVLMIAEECTKEEYVKLILPDLGPVFKQQEPIQIMCTVLQFCDL</sequence>
<proteinExistence type="inferred from homology"/>
<dbReference type="AlphaFoldDB" id="L5LJE4"/>
<dbReference type="Proteomes" id="UP000010556">
    <property type="component" value="Unassembled WGS sequence"/>
</dbReference>
<comment type="similarity">
    <text evidence="1">Belongs to the protein kinase superfamily.</text>
</comment>
<dbReference type="Gene3D" id="1.10.510.10">
    <property type="entry name" value="Transferase(Phosphotransferase) domain 1"/>
    <property type="match status" value="1"/>
</dbReference>
<name>L5LJE4_MYODS</name>
<dbReference type="FunFam" id="3.30.200.20:FF:000179">
    <property type="entry name" value="SCY1 like pseudokinase 2"/>
    <property type="match status" value="1"/>
</dbReference>
<feature type="domain" description="Protein kinase" evidence="2">
    <location>
        <begin position="32"/>
        <end position="361"/>
    </location>
</feature>
<evidence type="ECO:0000313" key="4">
    <source>
        <dbReference type="Proteomes" id="UP000010556"/>
    </source>
</evidence>
<dbReference type="InterPro" id="IPR011989">
    <property type="entry name" value="ARM-like"/>
</dbReference>
<evidence type="ECO:0000259" key="2">
    <source>
        <dbReference type="PROSITE" id="PS50011"/>
    </source>
</evidence>